<proteinExistence type="predicted"/>
<protein>
    <submittedName>
        <fullName evidence="2">Uncharacterized protein</fullName>
    </submittedName>
</protein>
<reference evidence="2" key="1">
    <citation type="submission" date="2019-12" db="EMBL/GenBank/DDBJ databases">
        <authorList>
            <person name="Scholes J."/>
        </authorList>
    </citation>
    <scope>NUCLEOTIDE SEQUENCE</scope>
</reference>
<feature type="coiled-coil region" evidence="1">
    <location>
        <begin position="182"/>
        <end position="216"/>
    </location>
</feature>
<accession>A0A9N7R6P0</accession>
<dbReference type="GO" id="GO:0048367">
    <property type="term" value="P:shoot system development"/>
    <property type="evidence" value="ECO:0007669"/>
    <property type="project" value="InterPro"/>
</dbReference>
<gene>
    <name evidence="2" type="ORF">SHERM_14267</name>
</gene>
<comment type="caution">
    <text evidence="2">The sequence shown here is derived from an EMBL/GenBank/DDBJ whole genome shotgun (WGS) entry which is preliminary data.</text>
</comment>
<dbReference type="GO" id="GO:0048364">
    <property type="term" value="P:root development"/>
    <property type="evidence" value="ECO:0007669"/>
    <property type="project" value="InterPro"/>
</dbReference>
<dbReference type="PANTHER" id="PTHR33070">
    <property type="entry name" value="OS06G0725500 PROTEIN"/>
    <property type="match status" value="1"/>
</dbReference>
<sequence>MSNLRLDFDFDSLRDLHESVNKSLHSSHAKLEIVANHRESLAHDLSESSLKMADSCAAAKDLLLVAKTHLQDLQSAFRRAADGEQRLSSQRLPRKQLKKAILKRLDSLKGAGVAEPPPEEGGSLAAVVEVLAEVRSAMVGVVRSLMSLIALPEKGGSGRKDPIFRVRLRRVDSLRLWEKCDAAEVRKRLEEVEAVVEEMEEELDRMFRRLIRTRASLLNILTT</sequence>
<dbReference type="Proteomes" id="UP001153555">
    <property type="component" value="Unassembled WGS sequence"/>
</dbReference>
<dbReference type="OrthoDB" id="1678530at2759"/>
<dbReference type="AlphaFoldDB" id="A0A9N7R6P0"/>
<keyword evidence="1" id="KW-0175">Coiled coil</keyword>
<evidence type="ECO:0000313" key="2">
    <source>
        <dbReference type="EMBL" id="CAA0813929.1"/>
    </source>
</evidence>
<keyword evidence="3" id="KW-1185">Reference proteome</keyword>
<name>A0A9N7R6P0_STRHE</name>
<dbReference type="InterPro" id="IPR004320">
    <property type="entry name" value="BPS1_pln"/>
</dbReference>
<evidence type="ECO:0000313" key="3">
    <source>
        <dbReference type="Proteomes" id="UP001153555"/>
    </source>
</evidence>
<dbReference type="EMBL" id="CACSLK010012206">
    <property type="protein sequence ID" value="CAA0813929.1"/>
    <property type="molecule type" value="Genomic_DNA"/>
</dbReference>
<organism evidence="2 3">
    <name type="scientific">Striga hermonthica</name>
    <name type="common">Purple witchweed</name>
    <name type="synonym">Buchnera hermonthica</name>
    <dbReference type="NCBI Taxonomy" id="68872"/>
    <lineage>
        <taxon>Eukaryota</taxon>
        <taxon>Viridiplantae</taxon>
        <taxon>Streptophyta</taxon>
        <taxon>Embryophyta</taxon>
        <taxon>Tracheophyta</taxon>
        <taxon>Spermatophyta</taxon>
        <taxon>Magnoliopsida</taxon>
        <taxon>eudicotyledons</taxon>
        <taxon>Gunneridae</taxon>
        <taxon>Pentapetalae</taxon>
        <taxon>asterids</taxon>
        <taxon>lamiids</taxon>
        <taxon>Lamiales</taxon>
        <taxon>Orobanchaceae</taxon>
        <taxon>Buchnereae</taxon>
        <taxon>Striga</taxon>
    </lineage>
</organism>
<dbReference type="PANTHER" id="PTHR33070:SF7">
    <property type="entry name" value="RX N-TERMINAL DOMAIN-CONTAINING PROTEIN"/>
    <property type="match status" value="1"/>
</dbReference>
<dbReference type="Pfam" id="PF03087">
    <property type="entry name" value="BPS1"/>
    <property type="match status" value="1"/>
</dbReference>
<evidence type="ECO:0000256" key="1">
    <source>
        <dbReference type="SAM" id="Coils"/>
    </source>
</evidence>